<dbReference type="Gene3D" id="3.40.50.1820">
    <property type="entry name" value="alpha/beta hydrolase"/>
    <property type="match status" value="1"/>
</dbReference>
<proteinExistence type="predicted"/>
<dbReference type="SUPFAM" id="SSF53474">
    <property type="entry name" value="alpha/beta-Hydrolases"/>
    <property type="match status" value="1"/>
</dbReference>
<dbReference type="InterPro" id="IPR029058">
    <property type="entry name" value="AB_hydrolase_fold"/>
</dbReference>
<dbReference type="EMBL" id="CAMGZC010000492">
    <property type="protein sequence ID" value="CAI0647963.1"/>
    <property type="molecule type" value="Genomic_DNA"/>
</dbReference>
<keyword evidence="2" id="KW-1185">Reference proteome</keyword>
<organism evidence="1 2">
    <name type="scientific">Colletotrichum noveboracense</name>
    <dbReference type="NCBI Taxonomy" id="2664923"/>
    <lineage>
        <taxon>Eukaryota</taxon>
        <taxon>Fungi</taxon>
        <taxon>Dikarya</taxon>
        <taxon>Ascomycota</taxon>
        <taxon>Pezizomycotina</taxon>
        <taxon>Sordariomycetes</taxon>
        <taxon>Hypocreomycetidae</taxon>
        <taxon>Glomerellales</taxon>
        <taxon>Glomerellaceae</taxon>
        <taxon>Colletotrichum</taxon>
        <taxon>Colletotrichum gloeosporioides species complex</taxon>
    </lineage>
</organism>
<dbReference type="InterPro" id="IPR050228">
    <property type="entry name" value="Carboxylesterase_BioH"/>
</dbReference>
<dbReference type="PANTHER" id="PTHR43194:SF4">
    <property type="entry name" value="AB HYDROLASE-1 DOMAIN-CONTAINING PROTEIN"/>
    <property type="match status" value="1"/>
</dbReference>
<evidence type="ECO:0000313" key="1">
    <source>
        <dbReference type="EMBL" id="CAI0647963.1"/>
    </source>
</evidence>
<dbReference type="PANTHER" id="PTHR43194">
    <property type="entry name" value="HYDROLASE ALPHA/BETA FOLD FAMILY"/>
    <property type="match status" value="1"/>
</dbReference>
<name>A0A9W4RSW2_9PEZI</name>
<evidence type="ECO:0000313" key="2">
    <source>
        <dbReference type="Proteomes" id="UP001152533"/>
    </source>
</evidence>
<sequence length="441" mass="48595">MFCFLRKRVETELRMDFTPSFRQSRRDHALSLFDFLPLITYLHHPKRAMVRLSLTTILAAAGMAKALASGNCTGVNAISTKCASKETAHTRDFFYVGGRYIETATGNVTVDQLYVEKLVPGSAGRARRRGVAAAKPMVFFHGGGTSGVTWLNTPDNRPGWASYFLQQGHTVYLVDVAAVGRSSENNLENFTMIAGTAAEGIQRGFTAPEVYNTYPQAYLHTQWPGTGLKGDPTFEQFAKTIIPLTRSWEPQEYALRASGCELLSLLGEKAYLVSHSIGARAPILLSNDCPQYIAANINLEGTTIPFWSYNITFGGTPTNPWGLTNTPIDYDPPVASADELETVVVGNETLALRSCHMQKEPARKLPKIASVPYLMVTGEASVHITYDHCLVNYLKQVGGSPEWIKLGEIGIKGNGHFMHIEKNSLEIAEVVNDWILEKESQ</sequence>
<reference evidence="1" key="1">
    <citation type="submission" date="2022-08" db="EMBL/GenBank/DDBJ databases">
        <authorList>
            <person name="Giroux E."/>
            <person name="Giroux E."/>
        </authorList>
    </citation>
    <scope>NUCLEOTIDE SEQUENCE</scope>
    <source>
        <strain evidence="1">H1091258</strain>
    </source>
</reference>
<accession>A0A9W4RSW2</accession>
<gene>
    <name evidence="1" type="ORF">CGXH109_LOCUS70776</name>
</gene>
<evidence type="ECO:0008006" key="3">
    <source>
        <dbReference type="Google" id="ProtNLM"/>
    </source>
</evidence>
<comment type="caution">
    <text evidence="1">The sequence shown here is derived from an EMBL/GenBank/DDBJ whole genome shotgun (WGS) entry which is preliminary data.</text>
</comment>
<dbReference type="AlphaFoldDB" id="A0A9W4RSW2"/>
<dbReference type="Proteomes" id="UP001152533">
    <property type="component" value="Unassembled WGS sequence"/>
</dbReference>
<dbReference type="CDD" id="cd12809">
    <property type="entry name" value="Esterase_713_like-2"/>
    <property type="match status" value="1"/>
</dbReference>
<protein>
    <recommendedName>
        <fullName evidence="3">AB hydrolase-1 domain-containing protein</fullName>
    </recommendedName>
</protein>